<organism evidence="1 2">
    <name type="scientific">Elysia crispata</name>
    <name type="common">lettuce slug</name>
    <dbReference type="NCBI Taxonomy" id="231223"/>
    <lineage>
        <taxon>Eukaryota</taxon>
        <taxon>Metazoa</taxon>
        <taxon>Spiralia</taxon>
        <taxon>Lophotrochozoa</taxon>
        <taxon>Mollusca</taxon>
        <taxon>Gastropoda</taxon>
        <taxon>Heterobranchia</taxon>
        <taxon>Euthyneura</taxon>
        <taxon>Panpulmonata</taxon>
        <taxon>Sacoglossa</taxon>
        <taxon>Placobranchoidea</taxon>
        <taxon>Plakobranchidae</taxon>
        <taxon>Elysia</taxon>
    </lineage>
</organism>
<dbReference type="AlphaFoldDB" id="A0AAE0ZYY8"/>
<dbReference type="EMBL" id="JAWDGP010002984">
    <property type="protein sequence ID" value="KAK3778254.1"/>
    <property type="molecule type" value="Genomic_DNA"/>
</dbReference>
<name>A0AAE0ZYY8_9GAST</name>
<sequence>MSDPQSLLIPFIILSTSSVVREGLPRQSRSRTAHQHEHQVSSTRAARSGTLIGYETVLFQDFVGDSKLRGPGLVSLCRPTPEVESYSCISEAKQRQSGTVIGTGGRWGQGRRVSCVRHTQGSFPHGSRVGVILCCVVSRTRFILIPSPY</sequence>
<protein>
    <submittedName>
        <fullName evidence="1">Uncharacterized protein</fullName>
    </submittedName>
</protein>
<evidence type="ECO:0000313" key="1">
    <source>
        <dbReference type="EMBL" id="KAK3778254.1"/>
    </source>
</evidence>
<reference evidence="1" key="1">
    <citation type="journal article" date="2023" name="G3 (Bethesda)">
        <title>A reference genome for the long-term kleptoplast-retaining sea slug Elysia crispata morphotype clarki.</title>
        <authorList>
            <person name="Eastman K.E."/>
            <person name="Pendleton A.L."/>
            <person name="Shaikh M.A."/>
            <person name="Suttiyut T."/>
            <person name="Ogas R."/>
            <person name="Tomko P."/>
            <person name="Gavelis G."/>
            <person name="Widhalm J.R."/>
            <person name="Wisecaver J.H."/>
        </authorList>
    </citation>
    <scope>NUCLEOTIDE SEQUENCE</scope>
    <source>
        <strain evidence="1">ECLA1</strain>
    </source>
</reference>
<comment type="caution">
    <text evidence="1">The sequence shown here is derived from an EMBL/GenBank/DDBJ whole genome shotgun (WGS) entry which is preliminary data.</text>
</comment>
<evidence type="ECO:0000313" key="2">
    <source>
        <dbReference type="Proteomes" id="UP001283361"/>
    </source>
</evidence>
<proteinExistence type="predicted"/>
<gene>
    <name evidence="1" type="ORF">RRG08_060180</name>
</gene>
<dbReference type="Proteomes" id="UP001283361">
    <property type="component" value="Unassembled WGS sequence"/>
</dbReference>
<accession>A0AAE0ZYY8</accession>
<keyword evidence="2" id="KW-1185">Reference proteome</keyword>